<dbReference type="Proteomes" id="UP000183245">
    <property type="component" value="Unassembled WGS sequence"/>
</dbReference>
<name>A0A1J5ITS5_9BACT</name>
<gene>
    <name evidence="2" type="ORF">AUK40_02545</name>
</gene>
<organism evidence="2 3">
    <name type="scientific">Candidatus Wirthbacteria bacterium CG2_30_54_11</name>
    <dbReference type="NCBI Taxonomy" id="1817892"/>
    <lineage>
        <taxon>Bacteria</taxon>
        <taxon>Candidatus Wirthbacteria</taxon>
    </lineage>
</organism>
<sequence length="466" mass="51693">MEKTEKKEQGYVVFVALAVVALLLVLVAGLVKSVKNENWFSHQEKDSLLSLQIAESGLNYYMWYLNHNPTDYQDGTGEAGPYTHDFEDTYGNVIGRFVLEITPPADGSTIANVRATGITARDTSPERTLEAQIGVTSLAKYAFLTASDVWIGSTETVDGKMHSNGGIRFDGTCNDLITSFKETYTCLPMHGCNNLTKPGVWGAGGPTSFWQVGLSEIDFDQISGDLSDLEDLAVANGIWIDTSNKYGYHLILRSNNTATAADDTVDVYKVTKVYTHTGWTVEDGYKNYGDDIQTESFLQSYNMPANGVIYIDDKVWVEGATSSRVVIAAAHFPESSSTYRSIILHDDLQYYQEDGNSVIALIAQGDVRASYYAPNDLEVDAVLLAQRGKVIRPEYGGSIKNSIRIYGSIISSQVWTWSWVDGNDNIVDGYRYTTSVYDPHLLYSPPPYFPTTGQYEILKWEEVLPQ</sequence>
<keyword evidence="1" id="KW-0812">Transmembrane</keyword>
<evidence type="ECO:0000256" key="1">
    <source>
        <dbReference type="SAM" id="Phobius"/>
    </source>
</evidence>
<proteinExistence type="predicted"/>
<accession>A0A1J5ITS5</accession>
<evidence type="ECO:0000313" key="3">
    <source>
        <dbReference type="Proteomes" id="UP000183245"/>
    </source>
</evidence>
<keyword evidence="1" id="KW-1133">Transmembrane helix</keyword>
<evidence type="ECO:0000313" key="2">
    <source>
        <dbReference type="EMBL" id="OIP97794.1"/>
    </source>
</evidence>
<comment type="caution">
    <text evidence="2">The sequence shown here is derived from an EMBL/GenBank/DDBJ whole genome shotgun (WGS) entry which is preliminary data.</text>
</comment>
<dbReference type="EMBL" id="MNZT01000047">
    <property type="protein sequence ID" value="OIP97794.1"/>
    <property type="molecule type" value="Genomic_DNA"/>
</dbReference>
<reference evidence="2 3" key="1">
    <citation type="journal article" date="2016" name="Environ. Microbiol.">
        <title>Genomic resolution of a cold subsurface aquifer community provides metabolic insights for novel microbes adapted to high CO concentrations.</title>
        <authorList>
            <person name="Probst A.J."/>
            <person name="Castelle C.J."/>
            <person name="Singh A."/>
            <person name="Brown C.T."/>
            <person name="Anantharaman K."/>
            <person name="Sharon I."/>
            <person name="Hug L.A."/>
            <person name="Burstein D."/>
            <person name="Emerson J.B."/>
            <person name="Thomas B.C."/>
            <person name="Banfield J.F."/>
        </authorList>
    </citation>
    <scope>NUCLEOTIDE SEQUENCE [LARGE SCALE GENOMIC DNA]</scope>
    <source>
        <strain evidence="2">CG2_30_54_11</strain>
    </source>
</reference>
<protein>
    <submittedName>
        <fullName evidence="2">Uncharacterized protein</fullName>
    </submittedName>
</protein>
<keyword evidence="1" id="KW-0472">Membrane</keyword>
<dbReference type="AlphaFoldDB" id="A0A1J5ITS5"/>
<dbReference type="STRING" id="1817892.AUK40_02545"/>
<feature type="transmembrane region" description="Helical" evidence="1">
    <location>
        <begin position="12"/>
        <end position="31"/>
    </location>
</feature>